<feature type="signal peptide" evidence="5">
    <location>
        <begin position="1"/>
        <end position="18"/>
    </location>
</feature>
<dbReference type="GO" id="GO:0005576">
    <property type="term" value="C:extracellular region"/>
    <property type="evidence" value="ECO:0007669"/>
    <property type="project" value="UniProtKB-SubCell"/>
</dbReference>
<keyword evidence="4" id="KW-0325">Glycoprotein</keyword>
<evidence type="ECO:0000256" key="1">
    <source>
        <dbReference type="ARBA" id="ARBA00004613"/>
    </source>
</evidence>
<dbReference type="InterPro" id="IPR014756">
    <property type="entry name" value="Ig_E-set"/>
</dbReference>
<dbReference type="Proteomes" id="UP000504629">
    <property type="component" value="Unplaced"/>
</dbReference>
<feature type="chain" id="PRO_5026826435" evidence="5">
    <location>
        <begin position="19"/>
        <end position="154"/>
    </location>
</feature>
<evidence type="ECO:0000313" key="8">
    <source>
        <dbReference type="RefSeq" id="XP_028033820.1"/>
    </source>
</evidence>
<proteinExistence type="inferred from homology"/>
<dbReference type="KEGG" id="bman:114245749"/>
<dbReference type="OrthoDB" id="6332846at2759"/>
<dbReference type="FunFam" id="2.60.40.770:FF:000001">
    <property type="entry name" value="NPC intracellular cholesterol transporter 2"/>
    <property type="match status" value="1"/>
</dbReference>
<gene>
    <name evidence="8" type="primary">LOC114245749</name>
</gene>
<reference evidence="8" key="1">
    <citation type="submission" date="2025-08" db="UniProtKB">
        <authorList>
            <consortium name="RefSeq"/>
        </authorList>
    </citation>
    <scope>IDENTIFICATION</scope>
    <source>
        <tissue evidence="8">Silk gland</tissue>
    </source>
</reference>
<dbReference type="Pfam" id="PF02221">
    <property type="entry name" value="E1_DerP2_DerF2"/>
    <property type="match status" value="1"/>
</dbReference>
<dbReference type="GO" id="GO:0032934">
    <property type="term" value="F:sterol binding"/>
    <property type="evidence" value="ECO:0007669"/>
    <property type="project" value="InterPro"/>
</dbReference>
<evidence type="ECO:0000256" key="2">
    <source>
        <dbReference type="ARBA" id="ARBA00006370"/>
    </source>
</evidence>
<comment type="subcellular location">
    <subcellularLocation>
        <location evidence="1">Secreted</location>
    </subcellularLocation>
</comment>
<dbReference type="SMR" id="A0A6J2JW89"/>
<dbReference type="SMART" id="SM00737">
    <property type="entry name" value="ML"/>
    <property type="match status" value="1"/>
</dbReference>
<sequence>MFETSAFVCLALAAVVSATNVRQCPGKSVPELSKAVQLHECIKLPCVLKKNTDQHIVIKFTPEKDVLDLKNSVSAKLFEIDLPFIGVDGTSVCDKIHTEDDQKSGCPLKAGTNYIYKDTFPILSIYPSIQAEVTWALKAEDKDVICFRVPVKIS</sequence>
<evidence type="ECO:0000256" key="5">
    <source>
        <dbReference type="SAM" id="SignalP"/>
    </source>
</evidence>
<comment type="similarity">
    <text evidence="2">Belongs to the NPC2 family.</text>
</comment>
<dbReference type="InterPro" id="IPR003172">
    <property type="entry name" value="ML_dom"/>
</dbReference>
<dbReference type="RefSeq" id="XP_028033820.1">
    <property type="nucleotide sequence ID" value="XM_028178019.1"/>
</dbReference>
<dbReference type="Gene3D" id="2.60.40.770">
    <property type="match status" value="1"/>
</dbReference>
<evidence type="ECO:0000259" key="6">
    <source>
        <dbReference type="SMART" id="SM00737"/>
    </source>
</evidence>
<keyword evidence="3" id="KW-0964">Secreted</keyword>
<keyword evidence="5" id="KW-0732">Signal</keyword>
<dbReference type="GeneID" id="114245749"/>
<evidence type="ECO:0000256" key="3">
    <source>
        <dbReference type="ARBA" id="ARBA00022525"/>
    </source>
</evidence>
<protein>
    <submittedName>
        <fullName evidence="8">Ecdysteroid-regulated 16 kDa protein-like</fullName>
    </submittedName>
</protein>
<name>A0A6J2JW89_BOMMA</name>
<dbReference type="AlphaFoldDB" id="A0A6J2JW89"/>
<dbReference type="PANTHER" id="PTHR11306:SF68">
    <property type="entry name" value="NPC INTRACELLULAR CHOLESTEROL TRANSPORTER 2"/>
    <property type="match status" value="1"/>
</dbReference>
<keyword evidence="7" id="KW-1185">Reference proteome</keyword>
<evidence type="ECO:0000256" key="4">
    <source>
        <dbReference type="ARBA" id="ARBA00023180"/>
    </source>
</evidence>
<dbReference type="PANTHER" id="PTHR11306">
    <property type="entry name" value="NIEMANN PICK TYPE C2 PROTEIN NPC2-RELATED"/>
    <property type="match status" value="1"/>
</dbReference>
<evidence type="ECO:0000313" key="7">
    <source>
        <dbReference type="Proteomes" id="UP000504629"/>
    </source>
</evidence>
<dbReference type="GO" id="GO:0015918">
    <property type="term" value="P:sterol transport"/>
    <property type="evidence" value="ECO:0007669"/>
    <property type="project" value="InterPro"/>
</dbReference>
<feature type="domain" description="MD-2-related lipid-recognition" evidence="6">
    <location>
        <begin position="21"/>
        <end position="151"/>
    </location>
</feature>
<organism evidence="7 8">
    <name type="scientific">Bombyx mandarina</name>
    <name type="common">Wild silk moth</name>
    <name type="synonym">Wild silkworm</name>
    <dbReference type="NCBI Taxonomy" id="7092"/>
    <lineage>
        <taxon>Eukaryota</taxon>
        <taxon>Metazoa</taxon>
        <taxon>Ecdysozoa</taxon>
        <taxon>Arthropoda</taxon>
        <taxon>Hexapoda</taxon>
        <taxon>Insecta</taxon>
        <taxon>Pterygota</taxon>
        <taxon>Neoptera</taxon>
        <taxon>Endopterygota</taxon>
        <taxon>Lepidoptera</taxon>
        <taxon>Glossata</taxon>
        <taxon>Ditrysia</taxon>
        <taxon>Bombycoidea</taxon>
        <taxon>Bombycidae</taxon>
        <taxon>Bombycinae</taxon>
        <taxon>Bombyx</taxon>
    </lineage>
</organism>
<dbReference type="SUPFAM" id="SSF81296">
    <property type="entry name" value="E set domains"/>
    <property type="match status" value="1"/>
</dbReference>
<dbReference type="InterPro" id="IPR039670">
    <property type="entry name" value="NPC2-like"/>
</dbReference>
<accession>A0A6J2JW89</accession>